<name>A0A9P4GP17_9PLEO</name>
<dbReference type="Proteomes" id="UP000800039">
    <property type="component" value="Unassembled WGS sequence"/>
</dbReference>
<proteinExistence type="predicted"/>
<accession>A0A9P4GP17</accession>
<organism evidence="2 3">
    <name type="scientific">Cucurbitaria berberidis CBS 394.84</name>
    <dbReference type="NCBI Taxonomy" id="1168544"/>
    <lineage>
        <taxon>Eukaryota</taxon>
        <taxon>Fungi</taxon>
        <taxon>Dikarya</taxon>
        <taxon>Ascomycota</taxon>
        <taxon>Pezizomycotina</taxon>
        <taxon>Dothideomycetes</taxon>
        <taxon>Pleosporomycetidae</taxon>
        <taxon>Pleosporales</taxon>
        <taxon>Pleosporineae</taxon>
        <taxon>Cucurbitariaceae</taxon>
        <taxon>Cucurbitaria</taxon>
    </lineage>
</organism>
<reference evidence="2" key="1">
    <citation type="submission" date="2020-01" db="EMBL/GenBank/DDBJ databases">
        <authorList>
            <consortium name="DOE Joint Genome Institute"/>
            <person name="Haridas S."/>
            <person name="Albert R."/>
            <person name="Binder M."/>
            <person name="Bloem J."/>
            <person name="Labutti K."/>
            <person name="Salamov A."/>
            <person name="Andreopoulos B."/>
            <person name="Baker S.E."/>
            <person name="Barry K."/>
            <person name="Bills G."/>
            <person name="Bluhm B.H."/>
            <person name="Cannon C."/>
            <person name="Castanera R."/>
            <person name="Culley D.E."/>
            <person name="Daum C."/>
            <person name="Ezra D."/>
            <person name="Gonzalez J.B."/>
            <person name="Henrissat B."/>
            <person name="Kuo A."/>
            <person name="Liang C."/>
            <person name="Lipzen A."/>
            <person name="Lutzoni F."/>
            <person name="Magnuson J."/>
            <person name="Mondo S."/>
            <person name="Nolan M."/>
            <person name="Ohm R."/>
            <person name="Pangilinan J."/>
            <person name="Park H.-J."/>
            <person name="Ramirez L."/>
            <person name="Alfaro M."/>
            <person name="Sun H."/>
            <person name="Tritt A."/>
            <person name="Yoshinaga Y."/>
            <person name="Zwiers L.-H."/>
            <person name="Turgeon B.G."/>
            <person name="Goodwin S.B."/>
            <person name="Spatafora J.W."/>
            <person name="Crous P.W."/>
            <person name="Grigoriev I.V."/>
        </authorList>
    </citation>
    <scope>NUCLEOTIDE SEQUENCE</scope>
    <source>
        <strain evidence="2">CBS 394.84</strain>
    </source>
</reference>
<comment type="caution">
    <text evidence="2">The sequence shown here is derived from an EMBL/GenBank/DDBJ whole genome shotgun (WGS) entry which is preliminary data.</text>
</comment>
<feature type="compositionally biased region" description="Basic and acidic residues" evidence="1">
    <location>
        <begin position="1127"/>
        <end position="1147"/>
    </location>
</feature>
<protein>
    <submittedName>
        <fullName evidence="2">Uncharacterized protein</fullName>
    </submittedName>
</protein>
<dbReference type="EMBL" id="ML976615">
    <property type="protein sequence ID" value="KAF1848806.1"/>
    <property type="molecule type" value="Genomic_DNA"/>
</dbReference>
<dbReference type="OrthoDB" id="2549237at2759"/>
<keyword evidence="3" id="KW-1185">Reference proteome</keyword>
<gene>
    <name evidence="2" type="ORF">K460DRAFT_353745</name>
</gene>
<evidence type="ECO:0000313" key="2">
    <source>
        <dbReference type="EMBL" id="KAF1848806.1"/>
    </source>
</evidence>
<feature type="region of interest" description="Disordered" evidence="1">
    <location>
        <begin position="1127"/>
        <end position="1148"/>
    </location>
</feature>
<evidence type="ECO:0000313" key="3">
    <source>
        <dbReference type="Proteomes" id="UP000800039"/>
    </source>
</evidence>
<sequence length="1690" mass="192026">MVSTAVDAPLCTEILPWLTSAHNKMTPMLDTKRIRISTPAQLRDYYTDLVNSNSVVSITTQLLQAVERGAVPPLTFAPWLGVSKSPKVIREALTQNKSVLVRKLAIKQLELGLCSSRWKETWGGIGGTAGVLHIFKDLSVLEIRQACEAIGRCAKGKDLNEKRACYTELFKGLHPSAFPDALFKTTDRRPLSKYYGLLVPACSEESIEEATSMNMKGVWRHARARGLFRNHPESMRRKYLQYLDGEHTKAFNEQDLKSLIKQFPSVNTPERGFSATMEFSRTILRTLAKSESSQMDDNFFINELIRPLLKRAVKRHAKWENVLEIVHLTMQYMEAHPTAGKEITHTVDDVSHLIAQCWSRRPQLFETQLRRLCSHPLFGTSSLERLQDWDSFLQRISPGRRYSLLRLVLQESTGLDLNVDADLKRIKGSLSYELLNSLGPEQALSLSSRLRKARGDEDLVEPGNSNSVLYVASTHGGHNGDPDIYEIVLQHSSGNEEEAQKLATIYLQDRKKKAASASQPEDRGFHARSALFAAIGSGSLVIYQETIEWTKRFLRDPRTIREMYPRFYPKESSRLLSGAPEPLGSQFSMSELRHRVEKANAILLNMFEMACTALCEPSFSSGDWEGTFNLFSTVIQDRINLSPTIKNIYKASYEDVYHSLWEPTIPMLISIEEKANQEDFERLGANSLRGILGCMARSMIELESKDMSTVTFFDNLAKSRDELWVKLRSRLYPITAALPTPFPRGLPIQYLTAPWNINMENLGGCAPYLASRVQATLFPDPAAALLSVPTEGDWHKAIGVFVDSYPYALQLHIPSSIQKAEKEKRVKKVWDFAISSLSQSRMDGEEAVRFWSCQKPEYLKEWPPQELALENCATWPLIPETANPLEPCEWNPFTSGRPNFRKRDLGKLTYIDLSLAVLEQTRFQPTVHHKLESVPPQVPGLEVSAHTMWNSSRKMGEGGVLSALLYLDTRYVSDNHLLEGPFPTEYEPRYPVLYLDDEFLSSDIPNPFTAVRSIRGHLNSIPPPMLAQLVQSVVRALDATDEDSSTYQTIHEVVMTLIVRLGESDRPDLATEVAIRTVLHKPKSSSWHRSLLKPSLFRRLAASDAQACFKEFAYQIFDKLQARDGEAEVSGERESDSGSGLRPRETAEQYTSKPFVKVTTQKFLAQLLEGTEFVDEDYALSILSSLYQMTSHIDVHLNLVKALLSMLKFGSSSYSNDILAVLERTLHLAGSLNEREPLTEMDWAQSEETLLLPQIQEDVSNISSSSSPILAALMSHFRNAPNDIKQLQAFVDRIILPTVLRFKQQTNRWIALFLRKYGIENTAQRELKIPLIPRDFSVSLLLLSADNTRVRYLPRTVLEEYVTYITFNIAPSASIRQLNRRLLEDPALKSQNDVKTWLGLYGRGLEVVKHVRIFELPSKLGIDVLSTMHAAITPRLVQEQFLRLFTAVLWNDTPTYTLLEDYLTHRFSKGDYLIQPWWHPHGKAIVKAMVAYVNTIRTSDWERNPKRKPFVLPDTFPWRLLLLDYPWPDRCDKIKDRERKCEAFANQLKSIIDEISGSLCGKSLSQLKSYLSLDPVSSKSVDRAEKKIGRCTIFYGKRDPLHDALIHNRGLTAIYLGSITKTRLSSVTASELLRVEVASYLVEMVEDFDDIDKVLKEKLKQLLDSWKSCENEDVRRMGWTLKERCFPDSG</sequence>
<dbReference type="GeneID" id="63848991"/>
<dbReference type="RefSeq" id="XP_040791369.1">
    <property type="nucleotide sequence ID" value="XM_040931739.1"/>
</dbReference>
<evidence type="ECO:0000256" key="1">
    <source>
        <dbReference type="SAM" id="MobiDB-lite"/>
    </source>
</evidence>